<evidence type="ECO:0000256" key="1">
    <source>
        <dbReference type="ARBA" id="ARBA00004189"/>
    </source>
</evidence>
<feature type="compositionally biased region" description="Polar residues" evidence="13">
    <location>
        <begin position="500"/>
        <end position="510"/>
    </location>
</feature>
<name>A0A8B7Y0H4_ACAPL</name>
<dbReference type="PANTHER" id="PTHR11923:SF110">
    <property type="entry name" value="SCAVENGER RECEPTOR CLASS B MEMBER 1"/>
    <property type="match status" value="1"/>
</dbReference>
<reference evidence="16" key="1">
    <citation type="submission" date="2025-08" db="UniProtKB">
        <authorList>
            <consortium name="RefSeq"/>
        </authorList>
    </citation>
    <scope>IDENTIFICATION</scope>
</reference>
<dbReference type="PANTHER" id="PTHR11923">
    <property type="entry name" value="SCAVENGER RECEPTOR CLASS B TYPE-1 SR-B1"/>
    <property type="match status" value="1"/>
</dbReference>
<sequence>MAGYRGQLGCVVMGALLVITGAVLIPVVWNAVKHSLMSKLMVLEPSSMVYSIWKEPPFIIYWRFYFFDVANPAEVVEGAKPSLAHKGPYVYRLEMHRQNLTLNSNSTISNMPVYSYFFEPGMSVGPESDSFTAVNVPYVTVAHMLDWLPKEAKEALSLLLDGMHEHLFKTLTVRELLWGYEDEVLKIASRFFTIPGMPGGKFGFLVDQNGSAHDDFTVFSGKEVRSRINLIQRWNGNDKLTWWLTPEANMINGTDGVMFHSFVTEKDTLYLFQPTLCRSMPYVFDHHKTVRGVPLSSFYLPPTVYQNGSVYPPNAGFCDVKTEDCGPSGQMRVDKCRFGVPTSISNPHFLYGDKSLIDGVYGLAPDPNKHKNYFSVQPILGVTFELKFRLQLNLYLKQVAGFSDTEKLIPVYLPMLWFEQSFEANDWMVNTYASHVGTPTLICQIGEYIMIGVGAVVIVLSLAFLIRRYKRKQSDEAEPLLSDANPSTNYTDNENEANVFPSNQETVPVL</sequence>
<evidence type="ECO:0000256" key="13">
    <source>
        <dbReference type="SAM" id="MobiDB-lite"/>
    </source>
</evidence>
<dbReference type="AlphaFoldDB" id="A0A8B7Y0H4"/>
<evidence type="ECO:0000313" key="15">
    <source>
        <dbReference type="Proteomes" id="UP000694845"/>
    </source>
</evidence>
<dbReference type="OMA" id="VYRLEMH"/>
<evidence type="ECO:0000313" key="16">
    <source>
        <dbReference type="RefSeq" id="XP_022086017.1"/>
    </source>
</evidence>
<evidence type="ECO:0000256" key="3">
    <source>
        <dbReference type="ARBA" id="ARBA00010532"/>
    </source>
</evidence>
<dbReference type="RefSeq" id="XP_022086017.1">
    <property type="nucleotide sequence ID" value="XM_022230325.1"/>
</dbReference>
<dbReference type="Proteomes" id="UP000694845">
    <property type="component" value="Unplaced"/>
</dbReference>
<evidence type="ECO:0000256" key="11">
    <source>
        <dbReference type="ARBA" id="ARBA00040821"/>
    </source>
</evidence>
<evidence type="ECO:0000256" key="9">
    <source>
        <dbReference type="ARBA" id="ARBA00023170"/>
    </source>
</evidence>
<organism evidence="15 16">
    <name type="scientific">Acanthaster planci</name>
    <name type="common">Crown-of-thorns starfish</name>
    <dbReference type="NCBI Taxonomy" id="133434"/>
    <lineage>
        <taxon>Eukaryota</taxon>
        <taxon>Metazoa</taxon>
        <taxon>Echinodermata</taxon>
        <taxon>Eleutherozoa</taxon>
        <taxon>Asterozoa</taxon>
        <taxon>Asteroidea</taxon>
        <taxon>Valvatacea</taxon>
        <taxon>Valvatida</taxon>
        <taxon>Acanthasteridae</taxon>
        <taxon>Acanthaster</taxon>
    </lineage>
</organism>
<keyword evidence="8" id="KW-1015">Disulfide bond</keyword>
<comment type="subcellular location">
    <subcellularLocation>
        <location evidence="2">Cell membrane</location>
        <topology evidence="2">Multi-pass membrane protein</topology>
    </subcellularLocation>
    <subcellularLocation>
        <location evidence="1">Membrane</location>
        <location evidence="1">Caveola</location>
        <topology evidence="1">Multi-pass membrane protein</topology>
    </subcellularLocation>
</comment>
<proteinExistence type="inferred from homology"/>
<accession>A0A8B7Y0H4</accession>
<dbReference type="Pfam" id="PF01130">
    <property type="entry name" value="CD36"/>
    <property type="match status" value="1"/>
</dbReference>
<keyword evidence="6 14" id="KW-1133">Transmembrane helix</keyword>
<dbReference type="InterPro" id="IPR005428">
    <property type="entry name" value="CD36/SCARB1/SNMP1"/>
</dbReference>
<dbReference type="PRINTS" id="PR01610">
    <property type="entry name" value="CD36ANTIGEN"/>
</dbReference>
<keyword evidence="10" id="KW-0325">Glycoprotein</keyword>
<evidence type="ECO:0000256" key="7">
    <source>
        <dbReference type="ARBA" id="ARBA00023136"/>
    </source>
</evidence>
<dbReference type="GO" id="GO:0005737">
    <property type="term" value="C:cytoplasm"/>
    <property type="evidence" value="ECO:0007669"/>
    <property type="project" value="TreeGrafter"/>
</dbReference>
<dbReference type="GO" id="GO:0005901">
    <property type="term" value="C:caveola"/>
    <property type="evidence" value="ECO:0007669"/>
    <property type="project" value="UniProtKB-SubCell"/>
</dbReference>
<evidence type="ECO:0000256" key="5">
    <source>
        <dbReference type="ARBA" id="ARBA00022692"/>
    </source>
</evidence>
<protein>
    <recommendedName>
        <fullName evidence="11">Scavenger receptor class B member 1</fullName>
    </recommendedName>
    <alternativeName>
        <fullName evidence="12">SR-BI</fullName>
    </alternativeName>
</protein>
<keyword evidence="9" id="KW-0675">Receptor</keyword>
<dbReference type="InterPro" id="IPR002159">
    <property type="entry name" value="CD36_fam"/>
</dbReference>
<keyword evidence="4" id="KW-1003">Cell membrane</keyword>
<dbReference type="GeneID" id="110976762"/>
<dbReference type="KEGG" id="aplc:110976762"/>
<evidence type="ECO:0000256" key="6">
    <source>
        <dbReference type="ARBA" id="ARBA00022989"/>
    </source>
</evidence>
<comment type="similarity">
    <text evidence="3">Belongs to the CD36 family.</text>
</comment>
<feature type="region of interest" description="Disordered" evidence="13">
    <location>
        <begin position="477"/>
        <end position="510"/>
    </location>
</feature>
<feature type="transmembrane region" description="Helical" evidence="14">
    <location>
        <begin position="448"/>
        <end position="466"/>
    </location>
</feature>
<evidence type="ECO:0000256" key="4">
    <source>
        <dbReference type="ARBA" id="ARBA00022475"/>
    </source>
</evidence>
<dbReference type="GO" id="GO:0005044">
    <property type="term" value="F:scavenger receptor activity"/>
    <property type="evidence" value="ECO:0007669"/>
    <property type="project" value="TreeGrafter"/>
</dbReference>
<evidence type="ECO:0000256" key="8">
    <source>
        <dbReference type="ARBA" id="ARBA00023157"/>
    </source>
</evidence>
<feature type="transmembrane region" description="Helical" evidence="14">
    <location>
        <begin position="7"/>
        <end position="29"/>
    </location>
</feature>
<evidence type="ECO:0000256" key="12">
    <source>
        <dbReference type="ARBA" id="ARBA00042244"/>
    </source>
</evidence>
<evidence type="ECO:0000256" key="14">
    <source>
        <dbReference type="SAM" id="Phobius"/>
    </source>
</evidence>
<keyword evidence="5 14" id="KW-0812">Transmembrane</keyword>
<gene>
    <name evidence="16" type="primary">LOC110976762</name>
</gene>
<evidence type="ECO:0000256" key="2">
    <source>
        <dbReference type="ARBA" id="ARBA00004651"/>
    </source>
</evidence>
<dbReference type="PRINTS" id="PR01609">
    <property type="entry name" value="CD36FAMILY"/>
</dbReference>
<keyword evidence="15" id="KW-1185">Reference proteome</keyword>
<dbReference type="OrthoDB" id="514335at2759"/>
<keyword evidence="7 14" id="KW-0472">Membrane</keyword>
<evidence type="ECO:0000256" key="10">
    <source>
        <dbReference type="ARBA" id="ARBA00023180"/>
    </source>
</evidence>